<dbReference type="InterPro" id="IPR020610">
    <property type="entry name" value="Thiolase_AS"/>
</dbReference>
<dbReference type="PROSITE" id="PS00099">
    <property type="entry name" value="THIOLASE_3"/>
    <property type="match status" value="1"/>
</dbReference>
<dbReference type="SUPFAM" id="SSF53901">
    <property type="entry name" value="Thiolase-like"/>
    <property type="match status" value="2"/>
</dbReference>
<evidence type="ECO:0000259" key="8">
    <source>
        <dbReference type="Pfam" id="PF00108"/>
    </source>
</evidence>
<dbReference type="GO" id="GO:0042619">
    <property type="term" value="P:poly-hydroxybutyrate biosynthetic process"/>
    <property type="evidence" value="ECO:0007669"/>
    <property type="project" value="UniProtKB-KW"/>
</dbReference>
<evidence type="ECO:0000256" key="5">
    <source>
        <dbReference type="ARBA" id="ARBA00037924"/>
    </source>
</evidence>
<dbReference type="InterPro" id="IPR016039">
    <property type="entry name" value="Thiolase-like"/>
</dbReference>
<dbReference type="PANTHER" id="PTHR18919">
    <property type="entry name" value="ACETYL-COA C-ACYLTRANSFERASE"/>
    <property type="match status" value="1"/>
</dbReference>
<feature type="active site" description="Acyl-thioester intermediate" evidence="6">
    <location>
        <position position="88"/>
    </location>
</feature>
<dbReference type="InterPro" id="IPR020616">
    <property type="entry name" value="Thiolase_N"/>
</dbReference>
<evidence type="ECO:0000313" key="11">
    <source>
        <dbReference type="Proteomes" id="UP000032305"/>
    </source>
</evidence>
<dbReference type="Pfam" id="PF02803">
    <property type="entry name" value="Thiolase_C"/>
    <property type="match status" value="1"/>
</dbReference>
<sequence length="390" mass="40261">MTEIVITAAKRTPVGSFLGAFAATPAHELGRVAITAALEQAGIKGEDVSEVILGQVLTAAQGQNPARQASMAAGIPKEVPAYGVNQVCGSGLRAVALGMQAIANGDATIVVAGGQESMSLSPHAQTMRGGTKMGPLTMVDTMVHDGLTDAFAGYHMGITAENLAEQYQVTRDEQDRFAVRSQNLAEKARGEGRFKDEIAPVTIKGRKGETVVADDEYIRAGATIESVSGVRPAFKKDGTVTAANASGLNDGAAAIVLMSREEAEKRGTPILATIKSWASAGVDPSVMGIGPVPATKRALEKAGWTIGDLDLIEANEAFAAQALSVGKELGLDPEKVNVNGGAIALGHPIGASGARVLTTLIYEMQKRDAKRGLATLCIGGGMGIAMCLER</sequence>
<dbReference type="GO" id="GO:0003988">
    <property type="term" value="F:acetyl-CoA C-acyltransferase activity"/>
    <property type="evidence" value="ECO:0007669"/>
    <property type="project" value="UniProtKB-ARBA"/>
</dbReference>
<keyword evidence="11" id="KW-1185">Reference proteome</keyword>
<comment type="pathway">
    <text evidence="5">Metabolic intermediate biosynthesis; (R)-mevalonate biosynthesis; (R)-mevalonate from acetyl-CoA: step 1/3.</text>
</comment>
<protein>
    <submittedName>
        <fullName evidence="10">Putative acetyl-CoA acetyltransferase</fullName>
    </submittedName>
</protein>
<keyword evidence="2 7" id="KW-0808">Transferase</keyword>
<dbReference type="Proteomes" id="UP000032305">
    <property type="component" value="Unassembled WGS sequence"/>
</dbReference>
<evidence type="ECO:0000256" key="2">
    <source>
        <dbReference type="ARBA" id="ARBA00022679"/>
    </source>
</evidence>
<feature type="domain" description="Thiolase C-terminal" evidence="9">
    <location>
        <begin position="270"/>
        <end position="390"/>
    </location>
</feature>
<dbReference type="FunFam" id="3.40.47.10:FF:000010">
    <property type="entry name" value="Acetyl-CoA acetyltransferase (Thiolase)"/>
    <property type="match status" value="1"/>
</dbReference>
<dbReference type="Gene3D" id="3.40.47.10">
    <property type="match status" value="2"/>
</dbReference>
<feature type="domain" description="Thiolase N-terminal" evidence="8">
    <location>
        <begin position="4"/>
        <end position="261"/>
    </location>
</feature>
<dbReference type="CDD" id="cd00751">
    <property type="entry name" value="thiolase"/>
    <property type="match status" value="1"/>
</dbReference>
<accession>A0A0A1W389</accession>
<evidence type="ECO:0000256" key="3">
    <source>
        <dbReference type="ARBA" id="ARBA00022752"/>
    </source>
</evidence>
<feature type="active site" description="Proton acceptor" evidence="6">
    <location>
        <position position="347"/>
    </location>
</feature>
<dbReference type="PIRSF" id="PIRSF000429">
    <property type="entry name" value="Ac-CoA_Ac_transf"/>
    <property type="match status" value="1"/>
</dbReference>
<dbReference type="InterPro" id="IPR020617">
    <property type="entry name" value="Thiolase_C"/>
</dbReference>
<evidence type="ECO:0000256" key="7">
    <source>
        <dbReference type="RuleBase" id="RU003557"/>
    </source>
</evidence>
<keyword evidence="4 7" id="KW-0012">Acyltransferase</keyword>
<name>A0A0A1W389_9SPHN</name>
<evidence type="ECO:0000313" key="10">
    <source>
        <dbReference type="EMBL" id="GAL99894.1"/>
    </source>
</evidence>
<dbReference type="InterPro" id="IPR020613">
    <property type="entry name" value="Thiolase_CS"/>
</dbReference>
<dbReference type="PROSITE" id="PS00737">
    <property type="entry name" value="THIOLASE_2"/>
    <property type="match status" value="1"/>
</dbReference>
<comment type="similarity">
    <text evidence="1 7">Belongs to the thiolase-like superfamily. Thiolase family.</text>
</comment>
<feature type="active site" description="Proton acceptor" evidence="6">
    <location>
        <position position="377"/>
    </location>
</feature>
<dbReference type="EMBL" id="BBPI01000016">
    <property type="protein sequence ID" value="GAL99894.1"/>
    <property type="molecule type" value="Genomic_DNA"/>
</dbReference>
<evidence type="ECO:0000256" key="4">
    <source>
        <dbReference type="ARBA" id="ARBA00023315"/>
    </source>
</evidence>
<gene>
    <name evidence="10" type="ORF">SP5_016_00250</name>
</gene>
<dbReference type="InterPro" id="IPR002155">
    <property type="entry name" value="Thiolase"/>
</dbReference>
<dbReference type="AlphaFoldDB" id="A0A0A1W389"/>
<reference evidence="10 11" key="1">
    <citation type="submission" date="2014-11" db="EMBL/GenBank/DDBJ databases">
        <title>Whole genome shotgun sequence of Sphingomonas parapaucimobilis NBRC 15100.</title>
        <authorList>
            <person name="Katano-Makiyama Y."/>
            <person name="Hosoyama A."/>
            <person name="Hashimoto M."/>
            <person name="Hosoyama Y."/>
            <person name="Noguchi M."/>
            <person name="Numata M."/>
            <person name="Tsuchikane K."/>
            <person name="Hirakata S."/>
            <person name="Uohara A."/>
            <person name="Shimodaira J."/>
            <person name="Ohji S."/>
            <person name="Ichikawa N."/>
            <person name="Kimura A."/>
            <person name="Yamazoe A."/>
            <person name="Fujita N."/>
        </authorList>
    </citation>
    <scope>NUCLEOTIDE SEQUENCE [LARGE SCALE GENOMIC DNA]</scope>
    <source>
        <strain evidence="10 11">NBRC 15100</strain>
    </source>
</reference>
<organism evidence="10 11">
    <name type="scientific">Sphingomonas parapaucimobilis NBRC 15100</name>
    <dbReference type="NCBI Taxonomy" id="1219049"/>
    <lineage>
        <taxon>Bacteria</taxon>
        <taxon>Pseudomonadati</taxon>
        <taxon>Pseudomonadota</taxon>
        <taxon>Alphaproteobacteria</taxon>
        <taxon>Sphingomonadales</taxon>
        <taxon>Sphingomonadaceae</taxon>
        <taxon>Sphingomonas</taxon>
    </lineage>
</organism>
<comment type="caution">
    <text evidence="10">The sequence shown here is derived from an EMBL/GenBank/DDBJ whole genome shotgun (WGS) entry which is preliminary data.</text>
</comment>
<dbReference type="Pfam" id="PF00108">
    <property type="entry name" value="Thiolase_N"/>
    <property type="match status" value="1"/>
</dbReference>
<proteinExistence type="inferred from homology"/>
<keyword evidence="3" id="KW-0583">PHB biosynthesis</keyword>
<evidence type="ECO:0000256" key="6">
    <source>
        <dbReference type="PIRSR" id="PIRSR000429-1"/>
    </source>
</evidence>
<evidence type="ECO:0000259" key="9">
    <source>
        <dbReference type="Pfam" id="PF02803"/>
    </source>
</evidence>
<dbReference type="InterPro" id="IPR020615">
    <property type="entry name" value="Thiolase_acyl_enz_int_AS"/>
</dbReference>
<dbReference type="NCBIfam" id="TIGR01930">
    <property type="entry name" value="AcCoA-C-Actrans"/>
    <property type="match status" value="1"/>
</dbReference>
<dbReference type="GO" id="GO:0044281">
    <property type="term" value="P:small molecule metabolic process"/>
    <property type="evidence" value="ECO:0007669"/>
    <property type="project" value="UniProtKB-ARBA"/>
</dbReference>
<dbReference type="OrthoDB" id="7181944at2"/>
<dbReference type="eggNOG" id="COG0183">
    <property type="taxonomic scope" value="Bacteria"/>
</dbReference>
<dbReference type="PANTHER" id="PTHR18919:SF107">
    <property type="entry name" value="ACETYL-COA ACETYLTRANSFERASE, CYTOSOLIC"/>
    <property type="match status" value="1"/>
</dbReference>
<evidence type="ECO:0000256" key="1">
    <source>
        <dbReference type="ARBA" id="ARBA00010982"/>
    </source>
</evidence>
<dbReference type="RefSeq" id="WP_042483866.1">
    <property type="nucleotide sequence ID" value="NZ_BBPI01000016.1"/>
</dbReference>
<dbReference type="PROSITE" id="PS00098">
    <property type="entry name" value="THIOLASE_1"/>
    <property type="match status" value="1"/>
</dbReference>